<feature type="region of interest" description="Disordered" evidence="1">
    <location>
        <begin position="220"/>
        <end position="249"/>
    </location>
</feature>
<feature type="domain" description="Retrovirus-related Pol polyprotein from transposon TNT 1-94-like beta-barrel" evidence="2">
    <location>
        <begin position="68"/>
        <end position="121"/>
    </location>
</feature>
<reference evidence="3" key="2">
    <citation type="submission" date="2022-01" db="EMBL/GenBank/DDBJ databases">
        <authorList>
            <person name="Yamashiro T."/>
            <person name="Shiraishi A."/>
            <person name="Satake H."/>
            <person name="Nakayama K."/>
        </authorList>
    </citation>
    <scope>NUCLEOTIDE SEQUENCE</scope>
</reference>
<dbReference type="InterPro" id="IPR054722">
    <property type="entry name" value="PolX-like_BBD"/>
</dbReference>
<feature type="compositionally biased region" description="Polar residues" evidence="1">
    <location>
        <begin position="17"/>
        <end position="31"/>
    </location>
</feature>
<sequence length="689" mass="78010">MLVSTEKSQWLKICSSSSQNGHTLDSSNSADAQGDDGEGLYVRGRTDRRDSRQSRGKSRSKSRGGRLNVQLGDNRECKIRGISKVRLQLKDGSSFVLHNVRYIPELKRNLISLGTLEKEGYTVKMQSGKVKEGMGFISSCSKRKHLDVQRVEADSIENFLDCPRPSGREATCTAAYLINRIFGCVAYLTLIKRRDGESPKIVTSRNVVFMTSVMYKDTRAHEGFGADQEDGDDEDAGDHETNQTPDLTDYQLAQDRERRTRMKPLRFQDEKEMEFVEENKTICAWSLLDVKMTFLHGNFEEVVYMRQPPGYEQGGLFVQYARLLGQWESVSCHWVGLLRKAVVVKDRPVMDCDVMKGCYRGNHVDVKVLFDSTTLRIRLKGGLLVGLAFISTGDVLKLYELRGLLEELGVELNTVAVNCDNQGAIHLSLNHVFHERTKHINVRYHFIREVLEAKTVKVLKVGTQQNVADALTKVDCGSDKSTDPDGFTFEFFKKFWSIVDGDVIKAVKEFFNSSIFPNGCNSSCIALIPKVLDAKHLNDFHPISLIGRQINDGSLILNEIISWCKYRKEQSLMFKVDFQKAFDLVRWDHLDDILGKLGFGDKWLIDRGLFTPILIGKDNMIPISHLFYFDDAMFIGKWSCSNVNALMMMLQWFFLASGLKVNVHKSCIYGVGVRLADIKDLVLLAHGVV</sequence>
<keyword evidence="4" id="KW-1185">Reference proteome</keyword>
<feature type="compositionally biased region" description="Basic residues" evidence="1">
    <location>
        <begin position="54"/>
        <end position="64"/>
    </location>
</feature>
<dbReference type="CDD" id="cd09272">
    <property type="entry name" value="RNase_HI_RT_Ty1"/>
    <property type="match status" value="1"/>
</dbReference>
<feature type="compositionally biased region" description="Acidic residues" evidence="1">
    <location>
        <begin position="227"/>
        <end position="237"/>
    </location>
</feature>
<evidence type="ECO:0000256" key="1">
    <source>
        <dbReference type="SAM" id="MobiDB-lite"/>
    </source>
</evidence>
<feature type="region of interest" description="Disordered" evidence="1">
    <location>
        <begin position="17"/>
        <end position="68"/>
    </location>
</feature>
<accession>A0ABQ5DB81</accession>
<name>A0ABQ5DB81_9ASTR</name>
<evidence type="ECO:0000313" key="3">
    <source>
        <dbReference type="EMBL" id="GJT34379.1"/>
    </source>
</evidence>
<organism evidence="3 4">
    <name type="scientific">Tanacetum coccineum</name>
    <dbReference type="NCBI Taxonomy" id="301880"/>
    <lineage>
        <taxon>Eukaryota</taxon>
        <taxon>Viridiplantae</taxon>
        <taxon>Streptophyta</taxon>
        <taxon>Embryophyta</taxon>
        <taxon>Tracheophyta</taxon>
        <taxon>Spermatophyta</taxon>
        <taxon>Magnoliopsida</taxon>
        <taxon>eudicotyledons</taxon>
        <taxon>Gunneridae</taxon>
        <taxon>Pentapetalae</taxon>
        <taxon>asterids</taxon>
        <taxon>campanulids</taxon>
        <taxon>Asterales</taxon>
        <taxon>Asteraceae</taxon>
        <taxon>Asteroideae</taxon>
        <taxon>Anthemideae</taxon>
        <taxon>Anthemidinae</taxon>
        <taxon>Tanacetum</taxon>
    </lineage>
</organism>
<protein>
    <recommendedName>
        <fullName evidence="2">Retrovirus-related Pol polyprotein from transposon TNT 1-94-like beta-barrel domain-containing protein</fullName>
    </recommendedName>
</protein>
<evidence type="ECO:0000313" key="4">
    <source>
        <dbReference type="Proteomes" id="UP001151760"/>
    </source>
</evidence>
<gene>
    <name evidence="3" type="ORF">Tco_0924798</name>
</gene>
<feature type="compositionally biased region" description="Basic and acidic residues" evidence="1">
    <location>
        <begin position="44"/>
        <end position="53"/>
    </location>
</feature>
<comment type="caution">
    <text evidence="3">The sequence shown here is derived from an EMBL/GenBank/DDBJ whole genome shotgun (WGS) entry which is preliminary data.</text>
</comment>
<dbReference type="PANTHER" id="PTHR46890">
    <property type="entry name" value="NON-LTR RETROLELEMENT REVERSE TRANSCRIPTASE-LIKE PROTEIN-RELATED"/>
    <property type="match status" value="1"/>
</dbReference>
<dbReference type="PANTHER" id="PTHR46890:SF50">
    <property type="entry name" value="RNA-DIRECTED DNA POLYMERASE, EUKARYOTA, REVERSE TRANSCRIPTASE ZINC-BINDING DOMAIN PROTEIN-RELATED"/>
    <property type="match status" value="1"/>
</dbReference>
<reference evidence="3" key="1">
    <citation type="journal article" date="2022" name="Int. J. Mol. Sci.">
        <title>Draft Genome of Tanacetum Coccineum: Genomic Comparison of Closely Related Tanacetum-Family Plants.</title>
        <authorList>
            <person name="Yamashiro T."/>
            <person name="Shiraishi A."/>
            <person name="Nakayama K."/>
            <person name="Satake H."/>
        </authorList>
    </citation>
    <scope>NUCLEOTIDE SEQUENCE</scope>
</reference>
<dbReference type="EMBL" id="BQNB010014957">
    <property type="protein sequence ID" value="GJT34379.1"/>
    <property type="molecule type" value="Genomic_DNA"/>
</dbReference>
<dbReference type="Proteomes" id="UP001151760">
    <property type="component" value="Unassembled WGS sequence"/>
</dbReference>
<evidence type="ECO:0000259" key="2">
    <source>
        <dbReference type="Pfam" id="PF22936"/>
    </source>
</evidence>
<proteinExistence type="predicted"/>
<dbReference type="Pfam" id="PF22936">
    <property type="entry name" value="Pol_BBD"/>
    <property type="match status" value="1"/>
</dbReference>
<dbReference type="InterPro" id="IPR052343">
    <property type="entry name" value="Retrotransposon-Effector_Assoc"/>
</dbReference>